<reference evidence="1 2" key="1">
    <citation type="submission" date="2024-09" db="EMBL/GenBank/DDBJ databases">
        <authorList>
            <person name="Sun Q."/>
            <person name="Mori K."/>
        </authorList>
    </citation>
    <scope>NUCLEOTIDE SEQUENCE [LARGE SCALE GENOMIC DNA]</scope>
    <source>
        <strain evidence="1 2">CCM 4839</strain>
    </source>
</reference>
<proteinExistence type="predicted"/>
<protein>
    <submittedName>
        <fullName evidence="1">HEAT repeat domain-containing protein</fullName>
    </submittedName>
</protein>
<evidence type="ECO:0000313" key="2">
    <source>
        <dbReference type="Proteomes" id="UP001589818"/>
    </source>
</evidence>
<keyword evidence="2" id="KW-1185">Reference proteome</keyword>
<gene>
    <name evidence="1" type="ORF">ACFFJ8_19510</name>
</gene>
<evidence type="ECO:0000313" key="1">
    <source>
        <dbReference type="EMBL" id="MFC0393546.1"/>
    </source>
</evidence>
<dbReference type="EMBL" id="JBHLVF010000034">
    <property type="protein sequence ID" value="MFC0393546.1"/>
    <property type="molecule type" value="Genomic_DNA"/>
</dbReference>
<dbReference type="Proteomes" id="UP001589818">
    <property type="component" value="Unassembled WGS sequence"/>
</dbReference>
<accession>A0ABV6JCB9</accession>
<organism evidence="1 2">
    <name type="scientific">Paenibacillus mendelii</name>
    <dbReference type="NCBI Taxonomy" id="206163"/>
    <lineage>
        <taxon>Bacteria</taxon>
        <taxon>Bacillati</taxon>
        <taxon>Bacillota</taxon>
        <taxon>Bacilli</taxon>
        <taxon>Bacillales</taxon>
        <taxon>Paenibacillaceae</taxon>
        <taxon>Paenibacillus</taxon>
    </lineage>
</organism>
<dbReference type="RefSeq" id="WP_204821695.1">
    <property type="nucleotide sequence ID" value="NZ_JANHOF010000008.1"/>
</dbReference>
<sequence>MSIAALYDLQERLNSSAIAGVNMIGEDFRLHRAIEQFSQAASASPVFQRIAQQLQPLTLPDTPSKAAALMDALALIDAVLYTQGATQVNGEVEPIASNGSPYVASRYSDLQPLKQALTEKGSGRYEIVRSAFESQSPALHDYRLKANLIVALGDSYSDMADLVKNVLAAEDDAVIPLLKQQFDPKGKREMARRVEVIEQIAKERENAFYISLLDGSSSTVREAAVHALKHEEQNTDILIQLAETEKGAVKTAAYASLVHMNNDRAAALWLKHAQNNPADVEDYLDDNVSDAISDVVAQNLAELIVPLLEEKRFELEPKEVEKLRTALRMTINKSSASLISLYEKLAEHQKELGKLRDKQTAQLLNLGRADSSLLEEINLKLIEGMVSGLNAELLPAVERLYRSHGQVYLHAGFSAALLSKPAEAVYDEFAPMMRDKSSLDTVVACLSQVRYDEQKQAYYLYDCSFNGSVHWQNEDARPLLDSLDPRWLELLTSPAVIQASKFKRLSQMMSYVDSVHTGNKIMEKYDVMLMGLINPHNRDTSAVLYRYFLQASKELYTDIHLYALYRLGHREFHDLLLQLVQKANFSAYQLKNVCNDLHLSREEEIKLLQGMLALIENGSLKNRYYTAGRLQSLLEQLQAGEEVTYW</sequence>
<name>A0ABV6JCB9_9BACL</name>
<comment type="caution">
    <text evidence="1">The sequence shown here is derived from an EMBL/GenBank/DDBJ whole genome shotgun (WGS) entry which is preliminary data.</text>
</comment>